<dbReference type="InterPro" id="IPR000641">
    <property type="entry name" value="CbxX/CfxQ"/>
</dbReference>
<dbReference type="Proteomes" id="UP000030755">
    <property type="component" value="Unassembled WGS sequence"/>
</dbReference>
<feature type="compositionally biased region" description="Polar residues" evidence="5">
    <location>
        <begin position="1241"/>
        <end position="1255"/>
    </location>
</feature>
<dbReference type="InterPro" id="IPR003959">
    <property type="entry name" value="ATPase_AAA_core"/>
</dbReference>
<dbReference type="SMART" id="SM00382">
    <property type="entry name" value="AAA"/>
    <property type="match status" value="4"/>
</dbReference>
<evidence type="ECO:0000256" key="4">
    <source>
        <dbReference type="SAM" id="Coils"/>
    </source>
</evidence>
<dbReference type="Pfam" id="PF13086">
    <property type="entry name" value="AAA_11"/>
    <property type="match status" value="1"/>
</dbReference>
<dbReference type="InterPro" id="IPR047187">
    <property type="entry name" value="SF1_C_Upf1"/>
</dbReference>
<dbReference type="GO" id="GO:0004386">
    <property type="term" value="F:helicase activity"/>
    <property type="evidence" value="ECO:0007669"/>
    <property type="project" value="InterPro"/>
</dbReference>
<keyword evidence="2" id="KW-0547">Nucleotide-binding</keyword>
<dbReference type="InterPro" id="IPR050773">
    <property type="entry name" value="CbxX/CfxQ_RuBisCO_ESX"/>
</dbReference>
<dbReference type="PANTHER" id="PTHR43392">
    <property type="entry name" value="AAA-TYPE ATPASE FAMILY PROTEIN / ANKYRIN REPEAT FAMILY PROTEIN"/>
    <property type="match status" value="1"/>
</dbReference>
<keyword evidence="3" id="KW-0067">ATP-binding</keyword>
<dbReference type="InterPro" id="IPR003593">
    <property type="entry name" value="AAA+_ATPase"/>
</dbReference>
<dbReference type="HOGENOM" id="CLU_001133_0_0_1"/>
<dbReference type="Pfam" id="PF13087">
    <property type="entry name" value="AAA_12"/>
    <property type="match status" value="1"/>
</dbReference>
<dbReference type="FunFam" id="1.10.8.60:FF:000160">
    <property type="entry name" value="WGS project CABT00000000 data, contig 2.55"/>
    <property type="match status" value="1"/>
</dbReference>
<dbReference type="FunFam" id="3.40.50.300:FF:001660">
    <property type="entry name" value="NF-X1 finger and helicase protein, putative"/>
    <property type="match status" value="1"/>
</dbReference>
<feature type="compositionally biased region" description="Basic and acidic residues" evidence="5">
    <location>
        <begin position="1229"/>
        <end position="1240"/>
    </location>
</feature>
<dbReference type="CDD" id="cd06503">
    <property type="entry name" value="ATP-synt_Fo_b"/>
    <property type="match status" value="1"/>
</dbReference>
<feature type="compositionally biased region" description="Basic and acidic residues" evidence="5">
    <location>
        <begin position="2336"/>
        <end position="2362"/>
    </location>
</feature>
<feature type="region of interest" description="Disordered" evidence="5">
    <location>
        <begin position="2316"/>
        <end position="2365"/>
    </location>
</feature>
<evidence type="ECO:0000313" key="8">
    <source>
        <dbReference type="Proteomes" id="UP000030755"/>
    </source>
</evidence>
<dbReference type="STRING" id="988480.A0A075AQX3"/>
<feature type="non-terminal residue" evidence="7">
    <location>
        <position position="2493"/>
    </location>
</feature>
<feature type="region of interest" description="Disordered" evidence="5">
    <location>
        <begin position="1212"/>
        <end position="1280"/>
    </location>
</feature>
<evidence type="ECO:0000313" key="7">
    <source>
        <dbReference type="EMBL" id="EPZ32686.1"/>
    </source>
</evidence>
<dbReference type="OrthoDB" id="2423195at2759"/>
<evidence type="ECO:0000256" key="2">
    <source>
        <dbReference type="ARBA" id="ARBA00022741"/>
    </source>
</evidence>
<feature type="domain" description="AAA+ ATPase" evidence="6">
    <location>
        <begin position="2065"/>
        <end position="2204"/>
    </location>
</feature>
<dbReference type="GO" id="GO:0005524">
    <property type="term" value="F:ATP binding"/>
    <property type="evidence" value="ECO:0007669"/>
    <property type="project" value="UniProtKB-KW"/>
</dbReference>
<sequence length="2493" mass="284426">MIGKKFGTSMSVELKLFKGIIPISNPIKVVSDLVTLNDGKPLVQLQSALLVDVSIRFINGSFKKLLMFLHDNRSLIEGERQNYFYRVLYEIFNCQSLLEFVTENFMKIQDSYLVGWLILELLKSGQEIYASVKNSEETLRLGNLLGSSIDEKSKRIGNSILNMLNDAPNDENQKYSYSEFRSMSAAPSISDLKDLPVVPKSVFTGPEKDKKLEDNRYLDWQYRILREDVHGTIREEWLCYLNPKTPSEKKIASKLRARTFIVEDILGVSYNTKKRHPVHMKIKLSQPKFNTKNMKENKKNLLKKYWDENQRLLTVDSLVALVKGKNLLCIGSVLDRSELSAKNVVRVYFFQTSDILKLCNFTIDNETKDVRLVQFSASFFAYKPFLEKLRTLSDVPFPDEIIHSVSRHVENNDFLHPIIEFIKTSDLNMQELDCMNLKKPIILNEKQREAVVNSFSMKMSLIQGPPGTGKSYCGTIIAKIALLDPRCKVLCVCYTNHALDQYLENLLDIGVSENDIVRIGFAKVSDRVKSCSLFESRNRKSYDPSFNRQYASLMSLSDSQENAVSSKYSRHINLTEKNAKNQYWTFKNYLNIVNPEISDVFKEPDVGNGNFMMIAKDGKKLNGRHLWEYWIDGMSLDEVYKFYSDEMSMETMKVWCMNGEKRLELLRSWINEINNEFELDFGNKILEYNNTIEMLKELCGESDIREIRSKRIMGCTTTGAAKNSHLVEAFDANVLILEEAGEVLESHVVTSISKSCKQIIMIGDHKQLRPKINLYNLSVESGNGHDLNKSLFERLVSNDYPHVCLDTQHRMRPEISECVRLLTYPELKDHESTLNRPPIRGMQKPIVFIHHEHLENEDETIMNKSECSLSKRNPFEVELVTAIVKHFFNQGYTKNDMVILTPYLAQLVDLKKAVSKFYNVQLGELDTEDINKSGITDVTLSENQRKVNLATIDNYQGEEADIVIASLTRSNDECSIGFMKEPQRVNVLLSRARNGLVLIGNMNTFGKSEIWRKLFDKLQKEGCIFKGFPLACEKHPNFYMQVTSAKDFPPNGGCFKDCGDILPCGHNCPLKCHPSIDHVNVVCAVLIFDQCAKGHKYQYKCGDNDPKCEFCAKELEIQNKKKQNEIKALKEKLEIEYDIELAAEELEKAKKENSQIDELSKLRLKKKQIELEKSLLDTQNKMKNMEIQDKEKENIQNLVKQYENKIENLKNSIKDGNSKNHQQNVQQKDQQRDQKTDANKTSDNSSSCTPALSSEGNKKGESKDHNKKSSSLQDDEKDSDTKELIKAIKAKDWNKIIALLDKGNPFTWQGVDQNYVKLPQKAEEILKPSIIKFCKKLLDSLKDEQCVQPYLEIMRLANRAIVDDFTLINNINLAEKMGKMSFIELYCCCVVFVKSFVMKDDKTLLKDCFGLIALFSKLSKIQGFVPEYAKELTSHMDGLLDAISKSFIEYISPDEKKKSANEIWDNEKKRHGESNEALDEIMAMIGLESIKKSLLGIFFSINHKKRVGMRLDDMRLNVMMKGNPGTGKTTVARLYAKFLHEIGALNGSTFVETSGSKLVHEGVQGLKKFLDNIMMDGGGVLFVDEAYQLNPHKGGQGAHVLDYLLTEMENNIGKLVVVFAGYSKKLEDLLMHNEGLPSRFPYTFNFEDYTNKELKEIFKYTFNKKVKNIPFLVEDGLDGKYVDIVIKRLGRQRGKEGFGNARAVANIIERIFEAQSTRVSELNCSGLPGDDFEITREDMIGPDPSKVIADSEAFKTLESMIGLESIKNNVRKMLQLIKSNYERELNGQEPLFVSLNKVFMGNPGTGKTTVAKIYGTILKSLGLLSNGEVLLRKPSDFVGAHLGESEKNTTKILEAAKGKVLVIDEAYGLFSGSNSIDPYRSAVIDTIVAEVQNVPGDDQCVLLLGYKEQMEEMLDKSNPGLKRRFDSHFMFEDYSTEQLMQILNLKLRNKNLKCSFSAQLAASNVLEKKKIMPNFGNGGAVESLIATAIENMQTRINENENIDYSEIIATDFDPNWKGDNHVEEIDFDSLLGDLIGCKEIIAKFKQINDSVKFSVKQGKEPFEKVPFNFRFVGPPGTGKTTVARRLGKFFCKLGLLYSDEVVEVSVNDLIGQYVGHTTPKLLAKMREGLGKVLFIDEAYRLNSNSGGFTKEAIDELVCQLTKPEFYNKLVVVLAGYPKDMDELMNANAGLASRFTETIEFKNFSAKHLEELLLKNLKQDDLIIKDYSNVKSKILEIFQSCNKLDNWGNARDINTIGRKVYHKVSANCSSMKVNSSRSFEIDSGVVIDCINQVVDERRRQNNCPKLSRFNFPLNFDQASNKDIKNNEGSDSDESEKQDDKSKQSNDVKNKVKKDNRNDGRDAGVSDEIWQQVTEAKQKQQLLESKRDKAIQLAKKAHQESAHALEKKNQEFKAQVEKIKQEIKEDRERKRLEEELKEKIRLAREEALRKQREEEMIRKQIEQERKKEQEIQRKLQRTGLCPMGYVWLSVGGGYR</sequence>
<feature type="domain" description="AAA+ ATPase" evidence="6">
    <location>
        <begin position="1793"/>
        <end position="1935"/>
    </location>
</feature>
<dbReference type="InterPro" id="IPR041627">
    <property type="entry name" value="AAA_lid_6"/>
</dbReference>
<dbReference type="GO" id="GO:0016887">
    <property type="term" value="F:ATP hydrolysis activity"/>
    <property type="evidence" value="ECO:0007669"/>
    <property type="project" value="InterPro"/>
</dbReference>
<dbReference type="InterPro" id="IPR027417">
    <property type="entry name" value="P-loop_NTPase"/>
</dbReference>
<protein>
    <submittedName>
        <fullName evidence="7">CbxX/CfqX domain-containing protein</fullName>
    </submittedName>
</protein>
<name>A0A075AQX3_ROZAC</name>
<feature type="domain" description="AAA+ ATPase" evidence="6">
    <location>
        <begin position="456"/>
        <end position="875"/>
    </location>
</feature>
<dbReference type="PRINTS" id="PR00819">
    <property type="entry name" value="CBXCFQXSUPER"/>
</dbReference>
<proteinExistence type="inferred from homology"/>
<dbReference type="InterPro" id="IPR041677">
    <property type="entry name" value="DNA2/NAM7_AAA_11"/>
</dbReference>
<comment type="similarity">
    <text evidence="1">Belongs to the CbxX/CfxQ family.</text>
</comment>
<dbReference type="Pfam" id="PF00004">
    <property type="entry name" value="AAA"/>
    <property type="match status" value="3"/>
</dbReference>
<dbReference type="CDD" id="cd00009">
    <property type="entry name" value="AAA"/>
    <property type="match status" value="2"/>
</dbReference>
<gene>
    <name evidence="7" type="ORF">O9G_000761</name>
</gene>
<keyword evidence="8" id="KW-1185">Reference proteome</keyword>
<evidence type="ECO:0000259" key="6">
    <source>
        <dbReference type="SMART" id="SM00382"/>
    </source>
</evidence>
<dbReference type="FunFam" id="3.40.50.300:FF:000216">
    <property type="entry name" value="Type VII secretion ATPase EccA"/>
    <property type="match status" value="3"/>
</dbReference>
<evidence type="ECO:0000256" key="5">
    <source>
        <dbReference type="SAM" id="MobiDB-lite"/>
    </source>
</evidence>
<dbReference type="CDD" id="cd18808">
    <property type="entry name" value="SF1_C_Upf1"/>
    <property type="match status" value="1"/>
</dbReference>
<dbReference type="Gene3D" id="3.40.50.300">
    <property type="entry name" value="P-loop containing nucleotide triphosphate hydrolases"/>
    <property type="match status" value="5"/>
</dbReference>
<dbReference type="Pfam" id="PF17866">
    <property type="entry name" value="AAA_lid_6"/>
    <property type="match status" value="2"/>
</dbReference>
<dbReference type="EMBL" id="KE561117">
    <property type="protein sequence ID" value="EPZ32686.1"/>
    <property type="molecule type" value="Genomic_DNA"/>
</dbReference>
<feature type="coiled-coil region" evidence="4">
    <location>
        <begin position="2393"/>
        <end position="2476"/>
    </location>
</feature>
<evidence type="ECO:0000256" key="3">
    <source>
        <dbReference type="ARBA" id="ARBA00022840"/>
    </source>
</evidence>
<dbReference type="CDD" id="cd17936">
    <property type="entry name" value="EEXXEc_NFX1"/>
    <property type="match status" value="1"/>
</dbReference>
<dbReference type="Gene3D" id="1.10.8.60">
    <property type="match status" value="2"/>
</dbReference>
<dbReference type="PANTHER" id="PTHR43392:SF2">
    <property type="entry name" value="AAA-TYPE ATPASE FAMILY PROTEIN _ ANKYRIN REPEAT FAMILY PROTEIN"/>
    <property type="match status" value="1"/>
</dbReference>
<dbReference type="SUPFAM" id="SSF52540">
    <property type="entry name" value="P-loop containing nucleoside triphosphate hydrolases"/>
    <property type="match status" value="4"/>
</dbReference>
<reference evidence="7 8" key="1">
    <citation type="journal article" date="2013" name="Curr. Biol.">
        <title>Shared signatures of parasitism and phylogenomics unite Cryptomycota and microsporidia.</title>
        <authorList>
            <person name="James T.Y."/>
            <person name="Pelin A."/>
            <person name="Bonen L."/>
            <person name="Ahrendt S."/>
            <person name="Sain D."/>
            <person name="Corradi N."/>
            <person name="Stajich J.E."/>
        </authorList>
    </citation>
    <scope>NUCLEOTIDE SEQUENCE [LARGE SCALE GENOMIC DNA]</scope>
    <source>
        <strain evidence="7 8">CSF55</strain>
    </source>
</reference>
<dbReference type="InterPro" id="IPR041679">
    <property type="entry name" value="DNA2/NAM7-like_C"/>
</dbReference>
<keyword evidence="4" id="KW-0175">Coiled coil</keyword>
<accession>A0A075AQX3</accession>
<evidence type="ECO:0000256" key="1">
    <source>
        <dbReference type="ARBA" id="ARBA00010378"/>
    </source>
</evidence>
<organism evidence="7 8">
    <name type="scientific">Rozella allomycis (strain CSF55)</name>
    <dbReference type="NCBI Taxonomy" id="988480"/>
    <lineage>
        <taxon>Eukaryota</taxon>
        <taxon>Fungi</taxon>
        <taxon>Fungi incertae sedis</taxon>
        <taxon>Cryptomycota</taxon>
        <taxon>Cryptomycota incertae sedis</taxon>
        <taxon>Rozella</taxon>
    </lineage>
</organism>
<feature type="domain" description="AAA+ ATPase" evidence="6">
    <location>
        <begin position="1514"/>
        <end position="1650"/>
    </location>
</feature>